<comment type="caution">
    <text evidence="1">The sequence shown here is derived from an EMBL/GenBank/DDBJ whole genome shotgun (WGS) entry which is preliminary data.</text>
</comment>
<dbReference type="AlphaFoldDB" id="A0ABD6DJ52"/>
<dbReference type="InterPro" id="IPR055927">
    <property type="entry name" value="DUF7504"/>
</dbReference>
<proteinExistence type="predicted"/>
<evidence type="ECO:0000313" key="2">
    <source>
        <dbReference type="Proteomes" id="UP001597034"/>
    </source>
</evidence>
<dbReference type="Proteomes" id="UP001597034">
    <property type="component" value="Unassembled WGS sequence"/>
</dbReference>
<evidence type="ECO:0008006" key="3">
    <source>
        <dbReference type="Google" id="ProtNLM"/>
    </source>
</evidence>
<dbReference type="EMBL" id="JBHUDO010000002">
    <property type="protein sequence ID" value="MFD1646344.1"/>
    <property type="molecule type" value="Genomic_DNA"/>
</dbReference>
<protein>
    <recommendedName>
        <fullName evidence="3">RecA-superfamily ATPase, KaiC/GvpD/RAD55 family</fullName>
    </recommendedName>
</protein>
<gene>
    <name evidence="1" type="ORF">ACFSBL_11695</name>
</gene>
<name>A0ABD6DJ52_9EURY</name>
<evidence type="ECO:0000313" key="1">
    <source>
        <dbReference type="EMBL" id="MFD1646344.1"/>
    </source>
</evidence>
<accession>A0ABD6DJ52</accession>
<sequence>MTQAHRFEEVLTDTVLSHHRDLLVAGPSRETVRPVPTRILAWAAQPGDGAALVTTRDAARTLLDRVTMEVPTLDRDRIGVVDCTPTHDVVRANPRERHWSVPSPTDLTGASMAINECLETLREAGVDRRHLLFDSLSTLLLSTDAETVFRYAHQVLLSGGATGLSLFPVYTNVTDGTDFERLKHLFDGMVRVRRQDGGREVRFVGIRGTPAGWVRLETDVSPTDAGSR</sequence>
<organism evidence="1 2">
    <name type="scientific">Haloarchaeobius litoreus</name>
    <dbReference type="NCBI Taxonomy" id="755306"/>
    <lineage>
        <taxon>Archaea</taxon>
        <taxon>Methanobacteriati</taxon>
        <taxon>Methanobacteriota</taxon>
        <taxon>Stenosarchaea group</taxon>
        <taxon>Halobacteria</taxon>
        <taxon>Halobacteriales</taxon>
        <taxon>Halorubellaceae</taxon>
        <taxon>Haloarchaeobius</taxon>
    </lineage>
</organism>
<dbReference type="RefSeq" id="WP_256398135.1">
    <property type="nucleotide sequence ID" value="NZ_JANHJR010000001.1"/>
</dbReference>
<dbReference type="Pfam" id="PF24336">
    <property type="entry name" value="DUF7504"/>
    <property type="match status" value="1"/>
</dbReference>
<reference evidence="1 2" key="1">
    <citation type="journal article" date="2019" name="Int. J. Syst. Evol. Microbiol.">
        <title>The Global Catalogue of Microorganisms (GCM) 10K type strain sequencing project: providing services to taxonomists for standard genome sequencing and annotation.</title>
        <authorList>
            <consortium name="The Broad Institute Genomics Platform"/>
            <consortium name="The Broad Institute Genome Sequencing Center for Infectious Disease"/>
            <person name="Wu L."/>
            <person name="Ma J."/>
        </authorList>
    </citation>
    <scope>NUCLEOTIDE SEQUENCE [LARGE SCALE GENOMIC DNA]</scope>
    <source>
        <strain evidence="1 2">CGMCC 1.10390</strain>
    </source>
</reference>
<keyword evidence="2" id="KW-1185">Reference proteome</keyword>